<protein>
    <submittedName>
        <fullName evidence="1">Uncharacterized protein</fullName>
    </submittedName>
</protein>
<gene>
    <name evidence="1" type="ORF">GNP95_21830</name>
</gene>
<sequence>MKYLDEQILSMKQELIHKQNEAKTSQSQLTDSEQVSLVADKNMVLRIEDEVITFATVTVLDGKIEVKIPKSFHLMPLEQAKFKYPSEHRPKVIYTSSAGTINMTFNPTDTALELEELPDFMERLADVLRSVQPIRNWIGAELSVNPSGLSIGCIRFVTAGVDGNLYNEMLLFILGGYVIIGAFNCMESDREAWLPAAKFIVQSLRDVSDSSELLHKEGDASR</sequence>
<dbReference type="OrthoDB" id="249246at2"/>
<proteinExistence type="predicted"/>
<dbReference type="EMBL" id="WNZW01000014">
    <property type="protein sequence ID" value="MUG47596.1"/>
    <property type="molecule type" value="Genomic_DNA"/>
</dbReference>
<evidence type="ECO:0000313" key="2">
    <source>
        <dbReference type="Proteomes" id="UP000447876"/>
    </source>
</evidence>
<organism evidence="1 2">
    <name type="scientific">Paenibacillus woosongensis</name>
    <dbReference type="NCBI Taxonomy" id="307580"/>
    <lineage>
        <taxon>Bacteria</taxon>
        <taxon>Bacillati</taxon>
        <taxon>Bacillota</taxon>
        <taxon>Bacilli</taxon>
        <taxon>Bacillales</taxon>
        <taxon>Paenibacillaceae</taxon>
        <taxon>Paenibacillus</taxon>
    </lineage>
</organism>
<accession>A0A7X2Z4S0</accession>
<reference evidence="1 2" key="1">
    <citation type="submission" date="2019-11" db="EMBL/GenBank/DDBJ databases">
        <title>Draft genome sequences of five Paenibacillus species of dairy origin.</title>
        <authorList>
            <person name="Olajide A.M."/>
            <person name="Chen S."/>
            <person name="Lapointe G."/>
        </authorList>
    </citation>
    <scope>NUCLEOTIDE SEQUENCE [LARGE SCALE GENOMIC DNA]</scope>
    <source>
        <strain evidence="1 2">12CR55</strain>
    </source>
</reference>
<dbReference type="AlphaFoldDB" id="A0A7X2Z4S0"/>
<dbReference type="RefSeq" id="WP_155612971.1">
    <property type="nucleotide sequence ID" value="NZ_WNZW01000014.1"/>
</dbReference>
<dbReference type="Proteomes" id="UP000447876">
    <property type="component" value="Unassembled WGS sequence"/>
</dbReference>
<name>A0A7X2Z4S0_9BACL</name>
<comment type="caution">
    <text evidence="1">The sequence shown here is derived from an EMBL/GenBank/DDBJ whole genome shotgun (WGS) entry which is preliminary data.</text>
</comment>
<evidence type="ECO:0000313" key="1">
    <source>
        <dbReference type="EMBL" id="MUG47596.1"/>
    </source>
</evidence>